<proteinExistence type="predicted"/>
<evidence type="ECO:0008006" key="4">
    <source>
        <dbReference type="Google" id="ProtNLM"/>
    </source>
</evidence>
<accession>A0A1G5JEJ0</accession>
<keyword evidence="1" id="KW-0812">Transmembrane</keyword>
<feature type="transmembrane region" description="Helical" evidence="1">
    <location>
        <begin position="20"/>
        <end position="39"/>
    </location>
</feature>
<keyword evidence="3" id="KW-1185">Reference proteome</keyword>
<sequence length="74" mass="8142">MVMQLQTEHELHGRRRSRNVGLGIVLIAFVALVFALTVVKVTQGHLLEAYDHQPRTTLLPMEPEAAAPAAEAAR</sequence>
<name>A0A1G5JEJ0_9RHOB</name>
<keyword evidence="1" id="KW-0472">Membrane</keyword>
<dbReference type="AlphaFoldDB" id="A0A1G5JEJ0"/>
<evidence type="ECO:0000313" key="3">
    <source>
        <dbReference type="Proteomes" id="UP000199502"/>
    </source>
</evidence>
<dbReference type="Proteomes" id="UP000199502">
    <property type="component" value="Unassembled WGS sequence"/>
</dbReference>
<gene>
    <name evidence="2" type="ORF">SAMN05660710_03142</name>
</gene>
<keyword evidence="1" id="KW-1133">Transmembrane helix</keyword>
<evidence type="ECO:0000256" key="1">
    <source>
        <dbReference type="SAM" id="Phobius"/>
    </source>
</evidence>
<dbReference type="STRING" id="336292.SAMN05660710_03142"/>
<dbReference type="EMBL" id="FMVT01000012">
    <property type="protein sequence ID" value="SCY86330.1"/>
    <property type="molecule type" value="Genomic_DNA"/>
</dbReference>
<protein>
    <recommendedName>
        <fullName evidence="4">Cytochrome C oxidase assembly protein</fullName>
    </recommendedName>
</protein>
<reference evidence="2 3" key="1">
    <citation type="submission" date="2016-10" db="EMBL/GenBank/DDBJ databases">
        <authorList>
            <person name="de Groot N.N."/>
        </authorList>
    </citation>
    <scope>NUCLEOTIDE SEQUENCE [LARGE SCALE GENOMIC DNA]</scope>
    <source>
        <strain evidence="2 3">CGMCC 1.8925</strain>
    </source>
</reference>
<evidence type="ECO:0000313" key="2">
    <source>
        <dbReference type="EMBL" id="SCY86330.1"/>
    </source>
</evidence>
<organism evidence="2 3">
    <name type="scientific">Paracoccus tibetensis</name>
    <dbReference type="NCBI Taxonomy" id="336292"/>
    <lineage>
        <taxon>Bacteria</taxon>
        <taxon>Pseudomonadati</taxon>
        <taxon>Pseudomonadota</taxon>
        <taxon>Alphaproteobacteria</taxon>
        <taxon>Rhodobacterales</taxon>
        <taxon>Paracoccaceae</taxon>
        <taxon>Paracoccus</taxon>
    </lineage>
</organism>